<accession>A0A1W5ZUP3</accession>
<dbReference type="Proteomes" id="UP000192527">
    <property type="component" value="Chromosome"/>
</dbReference>
<gene>
    <name evidence="1" type="ORF">HM131_09210</name>
</gene>
<sequence>MLKWLIALIIGGALFILGAFYGIDKNNEKLEEITPTVKVQEKEKEKAPSSADDCRPVTETTDYPWIVEIAGGIGEGVAATFNGVLLVLSEIIHSDAA</sequence>
<dbReference type="STRING" id="402384.HM131_09210"/>
<dbReference type="AlphaFoldDB" id="A0A1W5ZUP3"/>
<dbReference type="KEGG" id="hmn:HM131_09210"/>
<protein>
    <submittedName>
        <fullName evidence="1">Uncharacterized protein</fullName>
    </submittedName>
</protein>
<name>A0A1W5ZUP3_9BACI</name>
<organism evidence="1 2">
    <name type="scientific">Halobacillus mangrovi</name>
    <dbReference type="NCBI Taxonomy" id="402384"/>
    <lineage>
        <taxon>Bacteria</taxon>
        <taxon>Bacillati</taxon>
        <taxon>Bacillota</taxon>
        <taxon>Bacilli</taxon>
        <taxon>Bacillales</taxon>
        <taxon>Bacillaceae</taxon>
        <taxon>Halobacillus</taxon>
    </lineage>
</organism>
<proteinExistence type="predicted"/>
<dbReference type="RefSeq" id="WP_085029482.1">
    <property type="nucleotide sequence ID" value="NZ_CP020772.1"/>
</dbReference>
<dbReference type="OrthoDB" id="2972658at2"/>
<keyword evidence="2" id="KW-1185">Reference proteome</keyword>
<dbReference type="EMBL" id="CP020772">
    <property type="protein sequence ID" value="ARI77008.1"/>
    <property type="molecule type" value="Genomic_DNA"/>
</dbReference>
<reference evidence="1 2" key="1">
    <citation type="submission" date="2017-04" db="EMBL/GenBank/DDBJ databases">
        <title>The whole genome sequencing and assembly of Halobacillus mangrovi strain.</title>
        <authorList>
            <person name="Lee S.-J."/>
            <person name="Park M.-K."/>
            <person name="Kim J.-Y."/>
            <person name="Lee Y.-J."/>
            <person name="Yi H."/>
            <person name="Bahn Y.-S."/>
            <person name="Kim J.F."/>
            <person name="Lee D.-W."/>
        </authorList>
    </citation>
    <scope>NUCLEOTIDE SEQUENCE [LARGE SCALE GENOMIC DNA]</scope>
    <source>
        <strain evidence="1 2">KTB 131</strain>
    </source>
</reference>
<evidence type="ECO:0000313" key="2">
    <source>
        <dbReference type="Proteomes" id="UP000192527"/>
    </source>
</evidence>
<evidence type="ECO:0000313" key="1">
    <source>
        <dbReference type="EMBL" id="ARI77008.1"/>
    </source>
</evidence>